<sequence>MSTAIQVERYWPGFSRVKNLVIFGDSYSAVGYNSDSPYPSTDNPLGVPFSGTITWTEPKTPNWVGHLITEHARGQLLVYDYAQGGDNVSGVRTKVYREFLKTVAKKPEWARWSEADSLFVTWVGINDCAFATERTVPKYVDSLFDLQEDLYNAGARNFLYIDVPPLHRSPAGKRPTSLDSAKMAPNERWNIELKRAAKDFASRHKDSTVLIYSSWDTFSRIMDDPVAFGFQPGDVRKRGSSMWVDRLHPTSKMHNVVARHLAEFLASVPPWTGTDELTEELTEEVNATKTTSNIPHSAQRNT</sequence>
<dbReference type="Proteomes" id="UP000076871">
    <property type="component" value="Unassembled WGS sequence"/>
</dbReference>
<reference evidence="2 3" key="1">
    <citation type="journal article" date="2016" name="Mol. Biol. Evol.">
        <title>Comparative Genomics of Early-Diverging Mushroom-Forming Fungi Provides Insights into the Origins of Lignocellulose Decay Capabilities.</title>
        <authorList>
            <person name="Nagy L.G."/>
            <person name="Riley R."/>
            <person name="Tritt A."/>
            <person name="Adam C."/>
            <person name="Daum C."/>
            <person name="Floudas D."/>
            <person name="Sun H."/>
            <person name="Yadav J.S."/>
            <person name="Pangilinan J."/>
            <person name="Larsson K.H."/>
            <person name="Matsuura K."/>
            <person name="Barry K."/>
            <person name="Labutti K."/>
            <person name="Kuo R."/>
            <person name="Ohm R.A."/>
            <person name="Bhattacharya S.S."/>
            <person name="Shirouzu T."/>
            <person name="Yoshinaga Y."/>
            <person name="Martin F.M."/>
            <person name="Grigoriev I.V."/>
            <person name="Hibbett D.S."/>
        </authorList>
    </citation>
    <scope>NUCLEOTIDE SEQUENCE [LARGE SCALE GENOMIC DNA]</scope>
    <source>
        <strain evidence="2 3">93-53</strain>
    </source>
</reference>
<dbReference type="InterPro" id="IPR051058">
    <property type="entry name" value="GDSL_Est/Lipase"/>
</dbReference>
<dbReference type="GO" id="GO:0016788">
    <property type="term" value="F:hydrolase activity, acting on ester bonds"/>
    <property type="evidence" value="ECO:0007669"/>
    <property type="project" value="InterPro"/>
</dbReference>
<organism evidence="2 3">
    <name type="scientific">Laetiporus sulphureus 93-53</name>
    <dbReference type="NCBI Taxonomy" id="1314785"/>
    <lineage>
        <taxon>Eukaryota</taxon>
        <taxon>Fungi</taxon>
        <taxon>Dikarya</taxon>
        <taxon>Basidiomycota</taxon>
        <taxon>Agaricomycotina</taxon>
        <taxon>Agaricomycetes</taxon>
        <taxon>Polyporales</taxon>
        <taxon>Laetiporus</taxon>
    </lineage>
</organism>
<dbReference type="Pfam" id="PF00657">
    <property type="entry name" value="Lipase_GDSL"/>
    <property type="match status" value="1"/>
</dbReference>
<evidence type="ECO:0000313" key="3">
    <source>
        <dbReference type="Proteomes" id="UP000076871"/>
    </source>
</evidence>
<accession>A0A165FWP8</accession>
<dbReference type="OrthoDB" id="1600564at2759"/>
<keyword evidence="3" id="KW-1185">Reference proteome</keyword>
<dbReference type="EMBL" id="KV427611">
    <property type="protein sequence ID" value="KZT09511.1"/>
    <property type="molecule type" value="Genomic_DNA"/>
</dbReference>
<proteinExistence type="predicted"/>
<gene>
    <name evidence="2" type="ORF">LAESUDRAFT_810520</name>
</gene>
<dbReference type="PANTHER" id="PTHR45648">
    <property type="entry name" value="GDSL LIPASE/ACYLHYDROLASE FAMILY PROTEIN (AFU_ORTHOLOGUE AFUA_4G14700)"/>
    <property type="match status" value="1"/>
</dbReference>
<dbReference type="PANTHER" id="PTHR45648:SF22">
    <property type="entry name" value="GDSL LIPASE_ACYLHYDROLASE FAMILY PROTEIN (AFU_ORTHOLOGUE AFUA_4G14700)"/>
    <property type="match status" value="1"/>
</dbReference>
<dbReference type="GeneID" id="63831258"/>
<evidence type="ECO:0000313" key="2">
    <source>
        <dbReference type="EMBL" id="KZT09511.1"/>
    </source>
</evidence>
<dbReference type="SUPFAM" id="SSF52266">
    <property type="entry name" value="SGNH hydrolase"/>
    <property type="match status" value="1"/>
</dbReference>
<dbReference type="Gene3D" id="3.40.50.1110">
    <property type="entry name" value="SGNH hydrolase"/>
    <property type="match status" value="1"/>
</dbReference>
<name>A0A165FWP8_9APHY</name>
<keyword evidence="1" id="KW-0378">Hydrolase</keyword>
<dbReference type="InterPro" id="IPR036514">
    <property type="entry name" value="SGNH_hydro_sf"/>
</dbReference>
<dbReference type="InParanoid" id="A0A165FWP8"/>
<protein>
    <submittedName>
        <fullName evidence="2">Carbohydrate esterase family 16 protein</fullName>
    </submittedName>
</protein>
<evidence type="ECO:0000256" key="1">
    <source>
        <dbReference type="ARBA" id="ARBA00022801"/>
    </source>
</evidence>
<dbReference type="InterPro" id="IPR001087">
    <property type="entry name" value="GDSL"/>
</dbReference>
<dbReference type="RefSeq" id="XP_040767251.1">
    <property type="nucleotide sequence ID" value="XM_040914230.1"/>
</dbReference>
<dbReference type="STRING" id="1314785.A0A165FWP8"/>
<dbReference type="AlphaFoldDB" id="A0A165FWP8"/>